<organism evidence="7 8">
    <name type="scientific">Streptomyces subrutilus</name>
    <dbReference type="NCBI Taxonomy" id="36818"/>
    <lineage>
        <taxon>Bacteria</taxon>
        <taxon>Bacillati</taxon>
        <taxon>Actinomycetota</taxon>
        <taxon>Actinomycetes</taxon>
        <taxon>Kitasatosporales</taxon>
        <taxon>Streptomycetaceae</taxon>
        <taxon>Streptomyces</taxon>
    </lineage>
</organism>
<sequence length="221" mass="24432">MRCRYLGRAGDRRRTSNITTGTLMTKQAPAPNRRKRLTEEREREILDVTFALVAEVGYEQATVDEVARRTKASTATLYRQWENKPKLVITAMMARKYAPLPDIDAGSLRGDLVALALMMPTPHPQGTPTLGIWQAVMSDPALSQALRDVLFAPYLNALSSILARHVEHGTIRPDNPALAHAEKFLLGSIFVEKLLTGTEANSDQLIRVMDALLLPALTSDS</sequence>
<dbReference type="Gene3D" id="1.10.10.60">
    <property type="entry name" value="Homeodomain-like"/>
    <property type="match status" value="1"/>
</dbReference>
<dbReference type="SUPFAM" id="SSF46689">
    <property type="entry name" value="Homeodomain-like"/>
    <property type="match status" value="1"/>
</dbReference>
<dbReference type="InterPro" id="IPR001647">
    <property type="entry name" value="HTH_TetR"/>
</dbReference>
<keyword evidence="3" id="KW-0804">Transcription</keyword>
<dbReference type="InterPro" id="IPR036271">
    <property type="entry name" value="Tet_transcr_reg_TetR-rel_C_sf"/>
</dbReference>
<name>A0A5P2URW4_9ACTN</name>
<evidence type="ECO:0000259" key="6">
    <source>
        <dbReference type="PROSITE" id="PS50977"/>
    </source>
</evidence>
<evidence type="ECO:0000256" key="5">
    <source>
        <dbReference type="SAM" id="MobiDB-lite"/>
    </source>
</evidence>
<reference evidence="7 8" key="1">
    <citation type="submission" date="2017-09" db="EMBL/GenBank/DDBJ databases">
        <authorList>
            <person name="Lee N."/>
            <person name="Cho B.-K."/>
        </authorList>
    </citation>
    <scope>NUCLEOTIDE SEQUENCE [LARGE SCALE GENOMIC DNA]</scope>
    <source>
        <strain evidence="7 8">ATCC 27467</strain>
    </source>
</reference>
<dbReference type="InterPro" id="IPR011075">
    <property type="entry name" value="TetR_C"/>
</dbReference>
<dbReference type="Gene3D" id="1.10.357.10">
    <property type="entry name" value="Tetracycline Repressor, domain 2"/>
    <property type="match status" value="1"/>
</dbReference>
<dbReference type="EMBL" id="CP023701">
    <property type="protein sequence ID" value="QEU81853.1"/>
    <property type="molecule type" value="Genomic_DNA"/>
</dbReference>
<feature type="domain" description="HTH tetR-type" evidence="6">
    <location>
        <begin position="39"/>
        <end position="99"/>
    </location>
</feature>
<dbReference type="PANTHER" id="PTHR30055">
    <property type="entry name" value="HTH-TYPE TRANSCRIPTIONAL REGULATOR RUTR"/>
    <property type="match status" value="1"/>
</dbReference>
<protein>
    <submittedName>
        <fullName evidence="7">TetR/AcrR family transcriptional regulator</fullName>
    </submittedName>
</protein>
<proteinExistence type="predicted"/>
<evidence type="ECO:0000313" key="8">
    <source>
        <dbReference type="Proteomes" id="UP000326831"/>
    </source>
</evidence>
<dbReference type="Proteomes" id="UP000326831">
    <property type="component" value="Chromosome"/>
</dbReference>
<dbReference type="GO" id="GO:0003700">
    <property type="term" value="F:DNA-binding transcription factor activity"/>
    <property type="evidence" value="ECO:0007669"/>
    <property type="project" value="TreeGrafter"/>
</dbReference>
<dbReference type="Pfam" id="PF16859">
    <property type="entry name" value="TetR_C_11"/>
    <property type="match status" value="1"/>
</dbReference>
<dbReference type="InterPro" id="IPR009057">
    <property type="entry name" value="Homeodomain-like_sf"/>
</dbReference>
<gene>
    <name evidence="7" type="ORF">CP968_29380</name>
</gene>
<dbReference type="InterPro" id="IPR050109">
    <property type="entry name" value="HTH-type_TetR-like_transc_reg"/>
</dbReference>
<evidence type="ECO:0000256" key="1">
    <source>
        <dbReference type="ARBA" id="ARBA00023015"/>
    </source>
</evidence>
<evidence type="ECO:0000256" key="4">
    <source>
        <dbReference type="PROSITE-ProRule" id="PRU00335"/>
    </source>
</evidence>
<keyword evidence="1" id="KW-0805">Transcription regulation</keyword>
<accession>A0A5P2URW4</accession>
<dbReference type="PROSITE" id="PS50977">
    <property type="entry name" value="HTH_TETR_2"/>
    <property type="match status" value="1"/>
</dbReference>
<evidence type="ECO:0000313" key="7">
    <source>
        <dbReference type="EMBL" id="QEU81853.1"/>
    </source>
</evidence>
<evidence type="ECO:0000256" key="3">
    <source>
        <dbReference type="ARBA" id="ARBA00023163"/>
    </source>
</evidence>
<feature type="region of interest" description="Disordered" evidence="5">
    <location>
        <begin position="1"/>
        <end position="20"/>
    </location>
</feature>
<feature type="DNA-binding region" description="H-T-H motif" evidence="4">
    <location>
        <begin position="62"/>
        <end position="81"/>
    </location>
</feature>
<dbReference type="PANTHER" id="PTHR30055:SF148">
    <property type="entry name" value="TETR-FAMILY TRANSCRIPTIONAL REGULATOR"/>
    <property type="match status" value="1"/>
</dbReference>
<keyword evidence="8" id="KW-1185">Reference proteome</keyword>
<dbReference type="SUPFAM" id="SSF48498">
    <property type="entry name" value="Tetracyclin repressor-like, C-terminal domain"/>
    <property type="match status" value="1"/>
</dbReference>
<dbReference type="KEGG" id="ssub:CP968_29380"/>
<evidence type="ECO:0000256" key="2">
    <source>
        <dbReference type="ARBA" id="ARBA00023125"/>
    </source>
</evidence>
<dbReference type="AlphaFoldDB" id="A0A5P2URW4"/>
<dbReference type="Pfam" id="PF00440">
    <property type="entry name" value="TetR_N"/>
    <property type="match status" value="1"/>
</dbReference>
<dbReference type="GO" id="GO:0000976">
    <property type="term" value="F:transcription cis-regulatory region binding"/>
    <property type="evidence" value="ECO:0007669"/>
    <property type="project" value="TreeGrafter"/>
</dbReference>
<keyword evidence="2 4" id="KW-0238">DNA-binding</keyword>